<evidence type="ECO:0000256" key="2">
    <source>
        <dbReference type="ARBA" id="ARBA00022771"/>
    </source>
</evidence>
<dbReference type="PANTHER" id="PTHR40624:SF1">
    <property type="entry name" value="BIOSYNTHESIS MONOOXYGENASE, PUTATIVE (AFU_ORTHOLOGUE AFUA_1G12025)-RELATED"/>
    <property type="match status" value="1"/>
</dbReference>
<dbReference type="PANTHER" id="PTHR40624">
    <property type="entry name" value="BIOSYNTHESIS MONOOXYGENASE, PUTATIVE (AFU_ORTHOLOGUE AFUA_1G12025)-RELATED"/>
    <property type="match status" value="1"/>
</dbReference>
<dbReference type="PROSITE" id="PS50089">
    <property type="entry name" value="ZF_RING_2"/>
    <property type="match status" value="1"/>
</dbReference>
<name>A0A9P6GRB7_9PLEO</name>
<dbReference type="SUPFAM" id="SSF57850">
    <property type="entry name" value="RING/U-box"/>
    <property type="match status" value="1"/>
</dbReference>
<gene>
    <name evidence="7" type="ORF">PMIN01_01719</name>
</gene>
<keyword evidence="8" id="KW-1185">Reference proteome</keyword>
<reference evidence="7" key="1">
    <citation type="journal article" date="2020" name="Mol. Plant Microbe Interact.">
        <title>Genome Sequence of the Biocontrol Agent Coniothyrium minitans strain Conio (IMI 134523).</title>
        <authorList>
            <person name="Patel D."/>
            <person name="Shittu T.A."/>
            <person name="Baroncelli R."/>
            <person name="Muthumeenakshi S."/>
            <person name="Osborne T.H."/>
            <person name="Janganan T.K."/>
            <person name="Sreenivasaprasad S."/>
        </authorList>
    </citation>
    <scope>NUCLEOTIDE SEQUENCE</scope>
    <source>
        <strain evidence="7">Conio</strain>
    </source>
</reference>
<evidence type="ECO:0000256" key="3">
    <source>
        <dbReference type="ARBA" id="ARBA00022833"/>
    </source>
</evidence>
<dbReference type="InterPro" id="IPR001841">
    <property type="entry name" value="Znf_RING"/>
</dbReference>
<dbReference type="PROSITE" id="PS00518">
    <property type="entry name" value="ZF_RING_1"/>
    <property type="match status" value="1"/>
</dbReference>
<feature type="domain" description="RING-type" evidence="6">
    <location>
        <begin position="159"/>
        <end position="208"/>
    </location>
</feature>
<dbReference type="Gene3D" id="3.30.70.100">
    <property type="match status" value="1"/>
</dbReference>
<proteinExistence type="predicted"/>
<evidence type="ECO:0000256" key="1">
    <source>
        <dbReference type="ARBA" id="ARBA00022723"/>
    </source>
</evidence>
<evidence type="ECO:0000256" key="4">
    <source>
        <dbReference type="PROSITE-ProRule" id="PRU00175"/>
    </source>
</evidence>
<dbReference type="SMART" id="SM00184">
    <property type="entry name" value="RING"/>
    <property type="match status" value="1"/>
</dbReference>
<dbReference type="AlphaFoldDB" id="A0A9P6GRB7"/>
<protein>
    <recommendedName>
        <fullName evidence="6">RING-type domain-containing protein</fullName>
    </recommendedName>
</protein>
<dbReference type="InterPro" id="IPR011008">
    <property type="entry name" value="Dimeric_a/b-barrel"/>
</dbReference>
<feature type="compositionally biased region" description="Low complexity" evidence="5">
    <location>
        <begin position="663"/>
        <end position="676"/>
    </location>
</feature>
<dbReference type="InterPro" id="IPR013083">
    <property type="entry name" value="Znf_RING/FYVE/PHD"/>
</dbReference>
<organism evidence="7 8">
    <name type="scientific">Paraphaeosphaeria minitans</name>
    <dbReference type="NCBI Taxonomy" id="565426"/>
    <lineage>
        <taxon>Eukaryota</taxon>
        <taxon>Fungi</taxon>
        <taxon>Dikarya</taxon>
        <taxon>Ascomycota</taxon>
        <taxon>Pezizomycotina</taxon>
        <taxon>Dothideomycetes</taxon>
        <taxon>Pleosporomycetidae</taxon>
        <taxon>Pleosporales</taxon>
        <taxon>Massarineae</taxon>
        <taxon>Didymosphaeriaceae</taxon>
        <taxon>Paraphaeosphaeria</taxon>
    </lineage>
</organism>
<feature type="region of interest" description="Disordered" evidence="5">
    <location>
        <begin position="641"/>
        <end position="681"/>
    </location>
</feature>
<dbReference type="Proteomes" id="UP000756921">
    <property type="component" value="Unassembled WGS sequence"/>
</dbReference>
<dbReference type="GO" id="GO:0008270">
    <property type="term" value="F:zinc ion binding"/>
    <property type="evidence" value="ECO:0007669"/>
    <property type="project" value="UniProtKB-KW"/>
</dbReference>
<dbReference type="EMBL" id="WJXW01000002">
    <property type="protein sequence ID" value="KAF9739085.1"/>
    <property type="molecule type" value="Genomic_DNA"/>
</dbReference>
<feature type="compositionally biased region" description="Polar residues" evidence="5">
    <location>
        <begin position="104"/>
        <end position="114"/>
    </location>
</feature>
<dbReference type="Pfam" id="PF13920">
    <property type="entry name" value="zf-C3HC4_3"/>
    <property type="match status" value="1"/>
</dbReference>
<keyword evidence="1" id="KW-0479">Metal-binding</keyword>
<evidence type="ECO:0000313" key="7">
    <source>
        <dbReference type="EMBL" id="KAF9739085.1"/>
    </source>
</evidence>
<keyword evidence="3" id="KW-0862">Zinc</keyword>
<dbReference type="Gene3D" id="3.30.40.10">
    <property type="entry name" value="Zinc/RING finger domain, C3HC4 (zinc finger)"/>
    <property type="match status" value="1"/>
</dbReference>
<accession>A0A9P6GRB7</accession>
<evidence type="ECO:0000256" key="5">
    <source>
        <dbReference type="SAM" id="MobiDB-lite"/>
    </source>
</evidence>
<evidence type="ECO:0000313" key="8">
    <source>
        <dbReference type="Proteomes" id="UP000756921"/>
    </source>
</evidence>
<keyword evidence="2 4" id="KW-0863">Zinc-finger</keyword>
<comment type="caution">
    <text evidence="7">The sequence shown here is derived from an EMBL/GenBank/DDBJ whole genome shotgun (WGS) entry which is preliminary data.</text>
</comment>
<dbReference type="SUPFAM" id="SSF54909">
    <property type="entry name" value="Dimeric alpha+beta barrel"/>
    <property type="match status" value="1"/>
</dbReference>
<dbReference type="InterPro" id="IPR017907">
    <property type="entry name" value="Znf_RING_CS"/>
</dbReference>
<sequence>MSSESSFHFQDNAYYFDNAYHVDPSPPAPSFLDNILNPAENTFGYTFDDGSMSASQGQGRSGRLSNGYVDLTDSPDVAATSRKTKRGSPTPGPSTKRQRRNDDSAPQPSGSSAEATVEEIDLSDEKHTVQDVLQKQREEAVKAQAHPEEKATTFNTFNCVICMDTPTDLTATACGHLFCHTCLMEALIAGENRGNPGEQRRSQCPVCRKNINRTKGSDIIPLLLKKGLATQPKKTRPIGASNPTASKVLDAFHKIIEFTQPHEPDVLRYVVTLPADDTTGTVLYMIEEYASQAASDAHFVTQPVKDLITLLTTTSVLAAPPDVHTSIVTSSKTCAPPPFPTTNPAIVLAHFDYKPNTVARALQGWAEVVDYVKEKEYWTRGYTVGEEKDKSCVRTVETYESWESLEKSEAVGKNRKHNGADRIGQGAKSTCHLVSATSSPGLKPKPSGNNNITLHFRLRDHAAKHEKGTVMYENLDESILASTSKILWNKRGEHIYLVWKEFGIVGTYMDWLHERILYRPPINGPTRPSEWTLFKYPMGRMEQYSPLVRDIYTLLNQWMLGWYLQDPTFMDVVMSTLQLLLEEPHEEEYDDGHETPEAFFTPPEAFHAKLCNFLIDYIIKYAPHRQLLYFDGTLDWHQDDSSPAVPRTPRKIPNGFGSFADTPRSSPRRAMSASCSGSDTRSVNGETPDLCVYPTVFMAELQNAQRGTLLVAQLPEHVREHYPGQVRVYLPSLPYVLPQAPTMLRFTLYGVEEEPILEAPRTVVSLIELQDPAREPFFEAHDGREDLEAANKNVGDVEMEDVFDAAASAAADEDAPEVKMSCVYHQHTEDRACWMLKNRLVNGGVWPTEDLEE</sequence>
<evidence type="ECO:0000259" key="6">
    <source>
        <dbReference type="PROSITE" id="PS50089"/>
    </source>
</evidence>
<dbReference type="OrthoDB" id="6270329at2759"/>
<feature type="region of interest" description="Disordered" evidence="5">
    <location>
        <begin position="47"/>
        <end position="127"/>
    </location>
</feature>